<dbReference type="SUPFAM" id="SSF52540">
    <property type="entry name" value="P-loop containing nucleoside triphosphate hydrolases"/>
    <property type="match status" value="1"/>
</dbReference>
<evidence type="ECO:0000313" key="6">
    <source>
        <dbReference type="Proteomes" id="UP000265619"/>
    </source>
</evidence>
<evidence type="ECO:0000256" key="2">
    <source>
        <dbReference type="ARBA" id="ARBA00022741"/>
    </source>
</evidence>
<keyword evidence="6" id="KW-1185">Reference proteome</keyword>
<evidence type="ECO:0000259" key="4">
    <source>
        <dbReference type="PROSITE" id="PS00662"/>
    </source>
</evidence>
<dbReference type="Gene3D" id="3.40.50.300">
    <property type="entry name" value="P-loop containing nucleotide triphosphate hydrolases"/>
    <property type="match status" value="1"/>
</dbReference>
<keyword evidence="3" id="KW-0067">ATP-binding</keyword>
<comment type="similarity">
    <text evidence="1">Belongs to the GSP E family.</text>
</comment>
<dbReference type="EMBL" id="QXMN01000005">
    <property type="protein sequence ID" value="RIX83203.1"/>
    <property type="molecule type" value="Genomic_DNA"/>
</dbReference>
<organism evidence="5 6">
    <name type="scientific">Acidovorax cavernicola</name>
    <dbReference type="NCBI Taxonomy" id="1675792"/>
    <lineage>
        <taxon>Bacteria</taxon>
        <taxon>Pseudomonadati</taxon>
        <taxon>Pseudomonadota</taxon>
        <taxon>Betaproteobacteria</taxon>
        <taxon>Burkholderiales</taxon>
        <taxon>Comamonadaceae</taxon>
        <taxon>Acidovorax</taxon>
    </lineage>
</organism>
<protein>
    <submittedName>
        <fullName evidence="5">Type II/IV secretion system protein</fullName>
    </submittedName>
</protein>
<dbReference type="Proteomes" id="UP000265619">
    <property type="component" value="Unassembled WGS sequence"/>
</dbReference>
<dbReference type="InterPro" id="IPR001482">
    <property type="entry name" value="T2SS/T4SS_dom"/>
</dbReference>
<reference evidence="5 6" key="1">
    <citation type="submission" date="2018-09" db="EMBL/GenBank/DDBJ databases">
        <title>Acidovorax cavernicola nov. sp. isolated from Gruta de las Maravillas (Aracena, Spain).</title>
        <authorList>
            <person name="Jurado V."/>
            <person name="Gutierrez-Patricio S."/>
            <person name="Gonzalez-Pimentel J.L."/>
            <person name="Miller A.Z."/>
            <person name="Laiz L."/>
            <person name="Saiz-Jimenez C."/>
        </authorList>
    </citation>
    <scope>NUCLEOTIDE SEQUENCE [LARGE SCALE GENOMIC DNA]</scope>
    <source>
        <strain evidence="5 6">1011MAR4D40.2</strain>
    </source>
</reference>
<gene>
    <name evidence="5" type="ORF">D3H34_07140</name>
</gene>
<dbReference type="InterPro" id="IPR037257">
    <property type="entry name" value="T2SS_E_N_sf"/>
</dbReference>
<dbReference type="GO" id="GO:0005524">
    <property type="term" value="F:ATP binding"/>
    <property type="evidence" value="ECO:0007669"/>
    <property type="project" value="UniProtKB-KW"/>
</dbReference>
<dbReference type="SUPFAM" id="SSF160246">
    <property type="entry name" value="EspE N-terminal domain-like"/>
    <property type="match status" value="1"/>
</dbReference>
<dbReference type="Gene3D" id="3.30.450.90">
    <property type="match status" value="1"/>
</dbReference>
<dbReference type="RefSeq" id="WP_119552746.1">
    <property type="nucleotide sequence ID" value="NZ_QXMN01000005.1"/>
</dbReference>
<dbReference type="AlphaFoldDB" id="A0A9X8D754"/>
<comment type="caution">
    <text evidence="5">The sequence shown here is derived from an EMBL/GenBank/DDBJ whole genome shotgun (WGS) entry which is preliminary data.</text>
</comment>
<evidence type="ECO:0000256" key="3">
    <source>
        <dbReference type="ARBA" id="ARBA00022840"/>
    </source>
</evidence>
<dbReference type="PANTHER" id="PTHR30258">
    <property type="entry name" value="TYPE II SECRETION SYSTEM PROTEIN GSPE-RELATED"/>
    <property type="match status" value="1"/>
</dbReference>
<dbReference type="FunFam" id="3.40.50.300:FF:000398">
    <property type="entry name" value="Type IV pilus assembly ATPase PilB"/>
    <property type="match status" value="1"/>
</dbReference>
<evidence type="ECO:0000256" key="1">
    <source>
        <dbReference type="ARBA" id="ARBA00006611"/>
    </source>
</evidence>
<dbReference type="GO" id="GO:0016887">
    <property type="term" value="F:ATP hydrolysis activity"/>
    <property type="evidence" value="ECO:0007669"/>
    <property type="project" value="TreeGrafter"/>
</dbReference>
<dbReference type="InterPro" id="IPR027417">
    <property type="entry name" value="P-loop_NTPase"/>
</dbReference>
<dbReference type="CDD" id="cd01129">
    <property type="entry name" value="PulE-GspE-like"/>
    <property type="match status" value="1"/>
</dbReference>
<proteinExistence type="inferred from homology"/>
<dbReference type="OrthoDB" id="5790493at2"/>
<evidence type="ECO:0000313" key="5">
    <source>
        <dbReference type="EMBL" id="RIX83203.1"/>
    </source>
</evidence>
<dbReference type="GO" id="GO:0005886">
    <property type="term" value="C:plasma membrane"/>
    <property type="evidence" value="ECO:0007669"/>
    <property type="project" value="TreeGrafter"/>
</dbReference>
<name>A0A9X8D754_9BURK</name>
<keyword evidence="2" id="KW-0547">Nucleotide-binding</keyword>
<sequence>MNAVATALESEWLTPVLLKQAKAEATAQGESMLVALQRLSQRTPDEVLRAAAQRSGLAALTLPELEAMTPDFSLVSYSECLERECLVAADGQGMRYFVSSNPLDEALYTWATYRIEGYFRLAFTHPLELKAMLARLEAHQQAISQVIRLEQASAARDAGSESEEISLRSIARDESQVVRLVNSTLYDAHKSGASDIHFENTPMGLVIKYRVDGVLGAARQLPDVSLAEQVISRVKVMAELDIGEKRIPQDGRFAVNIGGREIDFRVSVMPGLFGEDAVLRILDKQSLTAELAQLSLDLLGIEARAQDTIRRLASQPYGMLLVTGPTGSGKTTTLYATLSEINHGDDKIITIEDPVEYQLPGVLQIPVNERKGLTFAKGLRSILRHDPDRILVGEIRDRETAEIAVQAALTGHLVFTTVHANNVFDVLSRFRHMGVDAYSFVTALNGVIAQRLVRINCSHCLESSEPDDDVLRASGVERSAFTGFALKRGRGCAHCRGTGYKGRRALTEVLVMNDELRELILQQAPISRLKEVTRMHGMSSMREEAIEAVKQGQTTLQEINRVTFVE</sequence>
<dbReference type="Pfam" id="PF00437">
    <property type="entry name" value="T2SSE"/>
    <property type="match status" value="1"/>
</dbReference>
<accession>A0A9X8D754</accession>
<dbReference type="PANTHER" id="PTHR30258:SF1">
    <property type="entry name" value="PROTEIN TRANSPORT PROTEIN HOFB HOMOLOG"/>
    <property type="match status" value="1"/>
</dbReference>
<feature type="domain" description="Bacterial type II secretion system protein E" evidence="4">
    <location>
        <begin position="383"/>
        <end position="397"/>
    </location>
</feature>
<dbReference type="PROSITE" id="PS00662">
    <property type="entry name" value="T2SP_E"/>
    <property type="match status" value="1"/>
</dbReference>